<dbReference type="Gene3D" id="3.40.50.2000">
    <property type="entry name" value="Glycogen Phosphorylase B"/>
    <property type="match status" value="2"/>
</dbReference>
<dbReference type="SUPFAM" id="SSF53756">
    <property type="entry name" value="UDP-Glycosyltransferase/glycogen phosphorylase"/>
    <property type="match status" value="1"/>
</dbReference>
<dbReference type="Pfam" id="PF13439">
    <property type="entry name" value="Glyco_transf_4"/>
    <property type="match status" value="1"/>
</dbReference>
<sequence length="393" mass="43709">MSGNPADLRVPCRSGPLERTDQGTVPDREARLLLAQVPSGAELIVRICFLITGFADGGAQKQSIFLLNEFQKRSDIDVVLIHFTEGVHDELLERDGIEIVQLAVRSFYDWRIPFKLRRVLRRTRPDVLLSWLPNCDIPAALVRRAHPKLRWVMTERNSAYPLKDPRFAARRLLGRLADAVVANSLKGSHYWAPVVPEARRFTVPNIIQPVASRPLIDPPTVAIIGRLEPQKNVEAVVQAFVRLAARRSDVRFVIIGKGSLEDQIRAAIAGHDAIAYLGFCKDVHEQIGRASVIVTMSHREGLPNVVLEAVAEDRLVVASDIAEHREVLGPDYPFYVEERGDPATIAGGIEQALAHRGDTSALDYARGRLATMNAPAIADRYIEIFRQVCAEPN</sequence>
<organism evidence="3 4">
    <name type="scientific">Sphingomonas desiccabilis</name>
    <dbReference type="NCBI Taxonomy" id="429134"/>
    <lineage>
        <taxon>Bacteria</taxon>
        <taxon>Pseudomonadati</taxon>
        <taxon>Pseudomonadota</taxon>
        <taxon>Alphaproteobacteria</taxon>
        <taxon>Sphingomonadales</taxon>
        <taxon>Sphingomonadaceae</taxon>
        <taxon>Sphingomonas</taxon>
    </lineage>
</organism>
<evidence type="ECO:0000313" key="4">
    <source>
        <dbReference type="Proteomes" id="UP000292347"/>
    </source>
</evidence>
<dbReference type="EMBL" id="SDPT01000001">
    <property type="protein sequence ID" value="RXZ34676.1"/>
    <property type="molecule type" value="Genomic_DNA"/>
</dbReference>
<keyword evidence="4" id="KW-1185">Reference proteome</keyword>
<dbReference type="PANTHER" id="PTHR12526:SF636">
    <property type="entry name" value="BLL3647 PROTEIN"/>
    <property type="match status" value="1"/>
</dbReference>
<name>A0A4Q2IW57_9SPHN</name>
<feature type="domain" description="Glycosyltransferase subfamily 4-like N-terminal" evidence="2">
    <location>
        <begin position="57"/>
        <end position="206"/>
    </location>
</feature>
<keyword evidence="3" id="KW-0808">Transferase</keyword>
<protein>
    <submittedName>
        <fullName evidence="3">Glycosyltransferase</fullName>
    </submittedName>
</protein>
<evidence type="ECO:0000259" key="2">
    <source>
        <dbReference type="Pfam" id="PF13439"/>
    </source>
</evidence>
<dbReference type="OrthoDB" id="258796at2"/>
<dbReference type="GO" id="GO:0016757">
    <property type="term" value="F:glycosyltransferase activity"/>
    <property type="evidence" value="ECO:0007669"/>
    <property type="project" value="TreeGrafter"/>
</dbReference>
<reference evidence="3 4" key="1">
    <citation type="submission" date="2019-01" db="EMBL/GenBank/DDBJ databases">
        <title>Sphingomonas mucosissima sp. nov. and Sphingomonas desiccabilis sp. nov., from biological soil crusts in the Colorado Plateau, USA.</title>
        <authorList>
            <person name="Zhu D."/>
        </authorList>
    </citation>
    <scope>NUCLEOTIDE SEQUENCE [LARGE SCALE GENOMIC DNA]</scope>
    <source>
        <strain evidence="3 4">CP1D</strain>
    </source>
</reference>
<dbReference type="Proteomes" id="UP000292347">
    <property type="component" value="Unassembled WGS sequence"/>
</dbReference>
<proteinExistence type="predicted"/>
<gene>
    <name evidence="3" type="ORF">EO081_03105</name>
</gene>
<accession>A0A4Q2IW57</accession>
<dbReference type="AlphaFoldDB" id="A0A4Q2IW57"/>
<evidence type="ECO:0000313" key="3">
    <source>
        <dbReference type="EMBL" id="RXZ34676.1"/>
    </source>
</evidence>
<dbReference type="InterPro" id="IPR028098">
    <property type="entry name" value="Glyco_trans_4-like_N"/>
</dbReference>
<dbReference type="PANTHER" id="PTHR12526">
    <property type="entry name" value="GLYCOSYLTRANSFERASE"/>
    <property type="match status" value="1"/>
</dbReference>
<comment type="caution">
    <text evidence="3">The sequence shown here is derived from an EMBL/GenBank/DDBJ whole genome shotgun (WGS) entry which is preliminary data.</text>
</comment>
<dbReference type="Pfam" id="PF13692">
    <property type="entry name" value="Glyco_trans_1_4"/>
    <property type="match status" value="1"/>
</dbReference>
<feature type="region of interest" description="Disordered" evidence="1">
    <location>
        <begin position="1"/>
        <end position="23"/>
    </location>
</feature>
<evidence type="ECO:0000256" key="1">
    <source>
        <dbReference type="SAM" id="MobiDB-lite"/>
    </source>
</evidence>